<accession>A0A7I7M4H0</accession>
<keyword evidence="3 5" id="KW-0067">ATP-binding</keyword>
<feature type="domain" description="ABC transporter" evidence="4">
    <location>
        <begin position="23"/>
        <end position="257"/>
    </location>
</feature>
<dbReference type="GO" id="GO:0016887">
    <property type="term" value="F:ATP hydrolysis activity"/>
    <property type="evidence" value="ECO:0007669"/>
    <property type="project" value="InterPro"/>
</dbReference>
<dbReference type="Pfam" id="PF00005">
    <property type="entry name" value="ABC_tran"/>
    <property type="match status" value="1"/>
</dbReference>
<dbReference type="FunFam" id="3.40.50.300:FF:000133">
    <property type="entry name" value="Spermidine/putrescine import ATP-binding protein PotA"/>
    <property type="match status" value="1"/>
</dbReference>
<dbReference type="InterPro" id="IPR003593">
    <property type="entry name" value="AAA+_ATPase"/>
</dbReference>
<proteinExistence type="predicted"/>
<evidence type="ECO:0000256" key="2">
    <source>
        <dbReference type="ARBA" id="ARBA00022741"/>
    </source>
</evidence>
<dbReference type="GO" id="GO:0022857">
    <property type="term" value="F:transmembrane transporter activity"/>
    <property type="evidence" value="ECO:0007669"/>
    <property type="project" value="InterPro"/>
</dbReference>
<dbReference type="Pfam" id="PF08402">
    <property type="entry name" value="TOBE_2"/>
    <property type="match status" value="1"/>
</dbReference>
<keyword evidence="6" id="KW-1185">Reference proteome</keyword>
<dbReference type="InterPro" id="IPR003439">
    <property type="entry name" value="ABC_transporter-like_ATP-bd"/>
</dbReference>
<dbReference type="AlphaFoldDB" id="A0A7I7M4H0"/>
<dbReference type="Proteomes" id="UP000466514">
    <property type="component" value="Chromosome"/>
</dbReference>
<dbReference type="RefSeq" id="WP_163720285.1">
    <property type="nucleotide sequence ID" value="NZ_AP022574.1"/>
</dbReference>
<dbReference type="InterPro" id="IPR013611">
    <property type="entry name" value="Transp-assoc_OB_typ2"/>
</dbReference>
<dbReference type="InterPro" id="IPR050093">
    <property type="entry name" value="ABC_SmlMolc_Importer"/>
</dbReference>
<protein>
    <submittedName>
        <fullName evidence="5">ABC transporter ATP-binding protein</fullName>
    </submittedName>
</protein>
<evidence type="ECO:0000313" key="5">
    <source>
        <dbReference type="EMBL" id="BBX67064.1"/>
    </source>
</evidence>
<evidence type="ECO:0000256" key="3">
    <source>
        <dbReference type="ARBA" id="ARBA00022840"/>
    </source>
</evidence>
<evidence type="ECO:0000256" key="1">
    <source>
        <dbReference type="ARBA" id="ARBA00022448"/>
    </source>
</evidence>
<keyword evidence="2" id="KW-0547">Nucleotide-binding</keyword>
<dbReference type="SUPFAM" id="SSF52540">
    <property type="entry name" value="P-loop containing nucleoside triphosphate hydrolases"/>
    <property type="match status" value="1"/>
</dbReference>
<dbReference type="InterPro" id="IPR008995">
    <property type="entry name" value="Mo/tungstate-bd_C_term_dom"/>
</dbReference>
<dbReference type="SMART" id="SM00382">
    <property type="entry name" value="AAA"/>
    <property type="match status" value="1"/>
</dbReference>
<dbReference type="InterPro" id="IPR017871">
    <property type="entry name" value="ABC_transporter-like_CS"/>
</dbReference>
<dbReference type="SUPFAM" id="SSF50331">
    <property type="entry name" value="MOP-like"/>
    <property type="match status" value="1"/>
</dbReference>
<dbReference type="InterPro" id="IPR027417">
    <property type="entry name" value="P-loop_NTPase"/>
</dbReference>
<evidence type="ECO:0000259" key="4">
    <source>
        <dbReference type="PROSITE" id="PS50893"/>
    </source>
</evidence>
<dbReference type="PANTHER" id="PTHR42781">
    <property type="entry name" value="SPERMIDINE/PUTRESCINE IMPORT ATP-BINDING PROTEIN POTA"/>
    <property type="match status" value="1"/>
</dbReference>
<dbReference type="PROSITE" id="PS50893">
    <property type="entry name" value="ABC_TRANSPORTER_2"/>
    <property type="match status" value="1"/>
</dbReference>
<name>A0A7I7M4H0_9MYCO</name>
<dbReference type="GO" id="GO:0005524">
    <property type="term" value="F:ATP binding"/>
    <property type="evidence" value="ECO:0007669"/>
    <property type="project" value="UniProtKB-KW"/>
</dbReference>
<dbReference type="PANTHER" id="PTHR42781:SF4">
    <property type="entry name" value="SPERMIDINE_PUTRESCINE IMPORT ATP-BINDING PROTEIN POTA"/>
    <property type="match status" value="1"/>
</dbReference>
<gene>
    <name evidence="5" type="ORF">MPSYJ_05250</name>
</gene>
<dbReference type="PROSITE" id="PS00211">
    <property type="entry name" value="ABC_TRANSPORTER_1"/>
    <property type="match status" value="1"/>
</dbReference>
<dbReference type="KEGG" id="mpsc:MPSYJ_05250"/>
<dbReference type="GO" id="GO:0043190">
    <property type="term" value="C:ATP-binding cassette (ABC) transporter complex"/>
    <property type="evidence" value="ECO:0007669"/>
    <property type="project" value="InterPro"/>
</dbReference>
<keyword evidence="1" id="KW-0813">Transport</keyword>
<dbReference type="Gene3D" id="2.40.50.100">
    <property type="match status" value="1"/>
</dbReference>
<dbReference type="EMBL" id="AP022574">
    <property type="protein sequence ID" value="BBX67064.1"/>
    <property type="molecule type" value="Genomic_DNA"/>
</dbReference>
<reference evidence="5 6" key="1">
    <citation type="journal article" date="2019" name="Emerg. Microbes Infect.">
        <title>Comprehensive subspecies identification of 175 nontuberculous mycobacteria species based on 7547 genomic profiles.</title>
        <authorList>
            <person name="Matsumoto Y."/>
            <person name="Kinjo T."/>
            <person name="Motooka D."/>
            <person name="Nabeya D."/>
            <person name="Jung N."/>
            <person name="Uechi K."/>
            <person name="Horii T."/>
            <person name="Iida T."/>
            <person name="Fujita J."/>
            <person name="Nakamura S."/>
        </authorList>
    </citation>
    <scope>NUCLEOTIDE SEQUENCE [LARGE SCALE GENOMIC DNA]</scope>
    <source>
        <strain evidence="5 6">JCM 13323</strain>
    </source>
</reference>
<sequence>MPSGTAVSTRGAGADDDAAVAQIELIGVRKEFGDSRHPVVAVEGADLAIADGELFAILGPSGSGKTTLLRMIAGFEQPTAGTIKLAGRDVTALPPARRDTNTVFQQYALFPHMTVAQNVEYGLRVRGVGKAERRHRAGEALEMVRLTGHAGRKPAELSGGQQQRVALARALVGRPRVLLLDEPLGALDLKLREQMQVELKAIQREVGITFVIVTHDQDEALTLCDRLVVLNEGRIEQIGGAREVYEHPANRFVADFVGTSNVLDGDSAQAVLGRQGTFAIRPERITVLDSAAPPPAGQRTVTAEVAEVVYAGPITRVAATVTDPDGRPGPVRLTATLLSAEASTALTHGTRVVLAWPDTAVRDLTDLSTDNEEN</sequence>
<evidence type="ECO:0000313" key="6">
    <source>
        <dbReference type="Proteomes" id="UP000466514"/>
    </source>
</evidence>
<organism evidence="5 6">
    <name type="scientific">Mycolicibacterium psychrotolerans</name>
    <dbReference type="NCBI Taxonomy" id="216929"/>
    <lineage>
        <taxon>Bacteria</taxon>
        <taxon>Bacillati</taxon>
        <taxon>Actinomycetota</taxon>
        <taxon>Actinomycetes</taxon>
        <taxon>Mycobacteriales</taxon>
        <taxon>Mycobacteriaceae</taxon>
        <taxon>Mycolicibacterium</taxon>
    </lineage>
</organism>
<dbReference type="Gene3D" id="3.40.50.300">
    <property type="entry name" value="P-loop containing nucleotide triphosphate hydrolases"/>
    <property type="match status" value="1"/>
</dbReference>